<sequence length="322" mass="36279">MDILESFSKELNLFSLDGFSVQLLAGAIADSSKFYRSFKIPKRRGGNREISAPFPFLANIQKAIANKLRDRIPSSDNAFAYREGRNAIMHASTHLGNRELLTVDIRDFFGSITRQQIHQSLLECNFDGNFSHISSLLSTLHGTLPQGGCASPILSNLVFYSLDIRLARLASALDITYSRYADDLAFSGDYIPRNLPRMVEKIIKEKGFALNNEKTKLKIFGARKIITGVSISSGKPKAPRQFVRALRAEVHALENNKNRLHSLTVFDPLRYERVLGKLNYWLQIEPNNSYAIEKRIGISIAHQKFLGLSANFKLEDYIQLVA</sequence>
<dbReference type="Proteomes" id="UP000446768">
    <property type="component" value="Unassembled WGS sequence"/>
</dbReference>
<dbReference type="InterPro" id="IPR043502">
    <property type="entry name" value="DNA/RNA_pol_sf"/>
</dbReference>
<evidence type="ECO:0000256" key="7">
    <source>
        <dbReference type="ARBA" id="ARBA00023118"/>
    </source>
</evidence>
<dbReference type="SUPFAM" id="SSF56672">
    <property type="entry name" value="DNA/RNA polymerases"/>
    <property type="match status" value="1"/>
</dbReference>
<protein>
    <recommendedName>
        <fullName evidence="1">RNA-directed DNA polymerase</fullName>
        <ecNumber evidence="1">2.7.7.49</ecNumber>
    </recommendedName>
</protein>
<keyword evidence="2" id="KW-0808">Transferase</keyword>
<dbReference type="Pfam" id="PF00078">
    <property type="entry name" value="RVT_1"/>
    <property type="match status" value="1"/>
</dbReference>
<dbReference type="PANTHER" id="PTHR34047">
    <property type="entry name" value="NUCLEAR INTRON MATURASE 1, MITOCHONDRIAL-RELATED"/>
    <property type="match status" value="1"/>
</dbReference>
<keyword evidence="12" id="KW-1185">Reference proteome</keyword>
<comment type="caution">
    <text evidence="11">The sequence shown here is derived from an EMBL/GenBank/DDBJ whole genome shotgun (WGS) entry which is preliminary data.</text>
</comment>
<proteinExistence type="inferred from homology"/>
<gene>
    <name evidence="11" type="ORF">GJ700_17780</name>
</gene>
<evidence type="ECO:0000256" key="1">
    <source>
        <dbReference type="ARBA" id="ARBA00012493"/>
    </source>
</evidence>
<dbReference type="GO" id="GO:0051607">
    <property type="term" value="P:defense response to virus"/>
    <property type="evidence" value="ECO:0007669"/>
    <property type="project" value="UniProtKB-KW"/>
</dbReference>
<dbReference type="InterPro" id="IPR000123">
    <property type="entry name" value="Reverse_transcriptase_msDNA"/>
</dbReference>
<comment type="similarity">
    <text evidence="8">Belongs to the bacterial reverse transcriptase family.</text>
</comment>
<keyword evidence="4" id="KW-0479">Metal-binding</keyword>
<dbReference type="PROSITE" id="PS50878">
    <property type="entry name" value="RT_POL"/>
    <property type="match status" value="1"/>
</dbReference>
<evidence type="ECO:0000313" key="12">
    <source>
        <dbReference type="Proteomes" id="UP000446768"/>
    </source>
</evidence>
<comment type="catalytic activity">
    <reaction evidence="9">
        <text>DNA(n) + a 2'-deoxyribonucleoside 5'-triphosphate = DNA(n+1) + diphosphate</text>
        <dbReference type="Rhea" id="RHEA:22508"/>
        <dbReference type="Rhea" id="RHEA-COMP:17339"/>
        <dbReference type="Rhea" id="RHEA-COMP:17340"/>
        <dbReference type="ChEBI" id="CHEBI:33019"/>
        <dbReference type="ChEBI" id="CHEBI:61560"/>
        <dbReference type="ChEBI" id="CHEBI:173112"/>
        <dbReference type="EC" id="2.7.7.49"/>
    </reaction>
</comment>
<reference evidence="11 12" key="1">
    <citation type="submission" date="2019-11" db="EMBL/GenBank/DDBJ databases">
        <title>Novel species isolated from a subtropical stream in China.</title>
        <authorList>
            <person name="Lu H."/>
        </authorList>
    </citation>
    <scope>NUCLEOTIDE SEQUENCE [LARGE SCALE GENOMIC DNA]</scope>
    <source>
        <strain evidence="11 12">FT92W</strain>
    </source>
</reference>
<accession>A0A7X2IP85</accession>
<evidence type="ECO:0000256" key="3">
    <source>
        <dbReference type="ARBA" id="ARBA00022695"/>
    </source>
</evidence>
<feature type="domain" description="Reverse transcriptase" evidence="10">
    <location>
        <begin position="21"/>
        <end position="231"/>
    </location>
</feature>
<evidence type="ECO:0000259" key="10">
    <source>
        <dbReference type="PROSITE" id="PS50878"/>
    </source>
</evidence>
<dbReference type="InterPro" id="IPR051083">
    <property type="entry name" value="GrpII_Intron_Splice-Mob/Def"/>
</dbReference>
<dbReference type="PANTHER" id="PTHR34047:SF7">
    <property type="entry name" value="RNA-DIRECTED DNA POLYMERASE"/>
    <property type="match status" value="1"/>
</dbReference>
<keyword evidence="6" id="KW-0695">RNA-directed DNA polymerase</keyword>
<keyword evidence="3" id="KW-0548">Nucleotidyltransferase</keyword>
<evidence type="ECO:0000256" key="2">
    <source>
        <dbReference type="ARBA" id="ARBA00022679"/>
    </source>
</evidence>
<dbReference type="GO" id="GO:0003723">
    <property type="term" value="F:RNA binding"/>
    <property type="evidence" value="ECO:0007669"/>
    <property type="project" value="InterPro"/>
</dbReference>
<dbReference type="InterPro" id="IPR000477">
    <property type="entry name" value="RT_dom"/>
</dbReference>
<name>A0A7X2IP85_9BURK</name>
<evidence type="ECO:0000256" key="8">
    <source>
        <dbReference type="ARBA" id="ARBA00034120"/>
    </source>
</evidence>
<evidence type="ECO:0000256" key="5">
    <source>
        <dbReference type="ARBA" id="ARBA00022842"/>
    </source>
</evidence>
<dbReference type="GO" id="GO:0046872">
    <property type="term" value="F:metal ion binding"/>
    <property type="evidence" value="ECO:0007669"/>
    <property type="project" value="UniProtKB-KW"/>
</dbReference>
<organism evidence="11 12">
    <name type="scientific">Pseudoduganella rivuli</name>
    <dbReference type="NCBI Taxonomy" id="2666085"/>
    <lineage>
        <taxon>Bacteria</taxon>
        <taxon>Pseudomonadati</taxon>
        <taxon>Pseudomonadota</taxon>
        <taxon>Betaproteobacteria</taxon>
        <taxon>Burkholderiales</taxon>
        <taxon>Oxalobacteraceae</taxon>
        <taxon>Telluria group</taxon>
        <taxon>Pseudoduganella</taxon>
    </lineage>
</organism>
<evidence type="ECO:0000256" key="4">
    <source>
        <dbReference type="ARBA" id="ARBA00022723"/>
    </source>
</evidence>
<dbReference type="RefSeq" id="WP_154376232.1">
    <property type="nucleotide sequence ID" value="NZ_WKJJ01000010.1"/>
</dbReference>
<dbReference type="CDD" id="cd03487">
    <property type="entry name" value="RT_Bac_retron_II"/>
    <property type="match status" value="1"/>
</dbReference>
<keyword evidence="7" id="KW-0051">Antiviral defense</keyword>
<keyword evidence="5" id="KW-0460">Magnesium</keyword>
<dbReference type="AlphaFoldDB" id="A0A7X2IP85"/>
<evidence type="ECO:0000256" key="9">
    <source>
        <dbReference type="ARBA" id="ARBA00048173"/>
    </source>
</evidence>
<dbReference type="EC" id="2.7.7.49" evidence="1"/>
<evidence type="ECO:0000313" key="11">
    <source>
        <dbReference type="EMBL" id="MRV73566.1"/>
    </source>
</evidence>
<evidence type="ECO:0000256" key="6">
    <source>
        <dbReference type="ARBA" id="ARBA00022918"/>
    </source>
</evidence>
<dbReference type="PRINTS" id="PR00866">
    <property type="entry name" value="RNADNAPOLMS"/>
</dbReference>
<dbReference type="EMBL" id="WKJJ01000010">
    <property type="protein sequence ID" value="MRV73566.1"/>
    <property type="molecule type" value="Genomic_DNA"/>
</dbReference>
<dbReference type="GO" id="GO:0003964">
    <property type="term" value="F:RNA-directed DNA polymerase activity"/>
    <property type="evidence" value="ECO:0007669"/>
    <property type="project" value="UniProtKB-KW"/>
</dbReference>